<keyword evidence="2" id="KW-1185">Reference proteome</keyword>
<organism evidence="1 2">
    <name type="scientific">Desulfomonile tiedjei (strain ATCC 49306 / DSM 6799 / DCB-1)</name>
    <dbReference type="NCBI Taxonomy" id="706587"/>
    <lineage>
        <taxon>Bacteria</taxon>
        <taxon>Pseudomonadati</taxon>
        <taxon>Thermodesulfobacteriota</taxon>
        <taxon>Desulfomonilia</taxon>
        <taxon>Desulfomonilales</taxon>
        <taxon>Desulfomonilaceae</taxon>
        <taxon>Desulfomonile</taxon>
    </lineage>
</organism>
<dbReference type="EMBL" id="CP003360">
    <property type="protein sequence ID" value="AFM26280.1"/>
    <property type="molecule type" value="Genomic_DNA"/>
</dbReference>
<accession>I4C9N9</accession>
<evidence type="ECO:0000313" key="2">
    <source>
        <dbReference type="Proteomes" id="UP000006055"/>
    </source>
</evidence>
<sequence length="76" mass="9102">MEELLILICIQRDKIWETLLVRSVSQTLPKNFQYSPKPMVFLLKNYGLGRVLKVFWRVREPFLQKRFPDITALKAH</sequence>
<evidence type="ECO:0000313" key="1">
    <source>
        <dbReference type="EMBL" id="AFM26280.1"/>
    </source>
</evidence>
<dbReference type="Proteomes" id="UP000006055">
    <property type="component" value="Chromosome"/>
</dbReference>
<proteinExistence type="predicted"/>
<dbReference type="AlphaFoldDB" id="I4C9N9"/>
<reference evidence="2" key="1">
    <citation type="submission" date="2012-06" db="EMBL/GenBank/DDBJ databases">
        <title>Complete sequence of chromosome of Desulfomonile tiedjei DSM 6799.</title>
        <authorList>
            <person name="Lucas S."/>
            <person name="Copeland A."/>
            <person name="Lapidus A."/>
            <person name="Glavina del Rio T."/>
            <person name="Dalin E."/>
            <person name="Tice H."/>
            <person name="Bruce D."/>
            <person name="Goodwin L."/>
            <person name="Pitluck S."/>
            <person name="Peters L."/>
            <person name="Ovchinnikova G."/>
            <person name="Zeytun A."/>
            <person name="Lu M."/>
            <person name="Kyrpides N."/>
            <person name="Mavromatis K."/>
            <person name="Ivanova N."/>
            <person name="Brettin T."/>
            <person name="Detter J.C."/>
            <person name="Han C."/>
            <person name="Larimer F."/>
            <person name="Land M."/>
            <person name="Hauser L."/>
            <person name="Markowitz V."/>
            <person name="Cheng J.-F."/>
            <person name="Hugenholtz P."/>
            <person name="Woyke T."/>
            <person name="Wu D."/>
            <person name="Spring S."/>
            <person name="Schroeder M."/>
            <person name="Brambilla E."/>
            <person name="Klenk H.-P."/>
            <person name="Eisen J.A."/>
        </authorList>
    </citation>
    <scope>NUCLEOTIDE SEQUENCE [LARGE SCALE GENOMIC DNA]</scope>
    <source>
        <strain evidence="2">ATCC 49306 / DSM 6799 / DCB-1</strain>
    </source>
</reference>
<name>I4C9N9_DESTA</name>
<dbReference type="KEGG" id="dti:Desti_3634"/>
<dbReference type="HOGENOM" id="CLU_2648638_0_0_7"/>
<protein>
    <submittedName>
        <fullName evidence="1">Uncharacterized protein</fullName>
    </submittedName>
</protein>
<gene>
    <name evidence="1" type="ordered locus">Desti_3634</name>
</gene>
<dbReference type="STRING" id="706587.Desti_3634"/>